<dbReference type="HOGENOM" id="CLU_1206343_0_0_1"/>
<gene>
    <name evidence="1" type="ORF">ZEAMMB73_Zm00001d049098</name>
</gene>
<dbReference type="InParanoid" id="K7TVN6"/>
<evidence type="ECO:0000313" key="1">
    <source>
        <dbReference type="EMBL" id="AQK49597.1"/>
    </source>
</evidence>
<dbReference type="PaxDb" id="4577-AC202965.3_FGP002"/>
<sequence length="230" mass="25934">MARLKVKLRSSLLVGGSRFLSDTMIRRASTPSVRLRPFPHPANLAATTPRERRARPVFALSPELPQSRLSPRPILSIRVRAALSMEGESSAGSPQSLLSPHIPICVRVALSMEGESDAQDRRTGSRSTLSTEGESLCHRPASPHHWRHPSPFNLDRSWRSPQMASQGHRRKAPKLDNSSTFFLPRVCVLDSYWYDLVETEVRRDRAKTLLTFELKPLYCSLVLSLFSRNI</sequence>
<organism evidence="1">
    <name type="scientific">Zea mays</name>
    <name type="common">Maize</name>
    <dbReference type="NCBI Taxonomy" id="4577"/>
    <lineage>
        <taxon>Eukaryota</taxon>
        <taxon>Viridiplantae</taxon>
        <taxon>Streptophyta</taxon>
        <taxon>Embryophyta</taxon>
        <taxon>Tracheophyta</taxon>
        <taxon>Spermatophyta</taxon>
        <taxon>Magnoliopsida</taxon>
        <taxon>Liliopsida</taxon>
        <taxon>Poales</taxon>
        <taxon>Poaceae</taxon>
        <taxon>PACMAD clade</taxon>
        <taxon>Panicoideae</taxon>
        <taxon>Andropogonodae</taxon>
        <taxon>Andropogoneae</taxon>
        <taxon>Tripsacinae</taxon>
        <taxon>Zea</taxon>
    </lineage>
</organism>
<proteinExistence type="predicted"/>
<protein>
    <submittedName>
        <fullName evidence="1">Uncharacterized protein</fullName>
    </submittedName>
</protein>
<reference evidence="1" key="1">
    <citation type="submission" date="2015-12" db="EMBL/GenBank/DDBJ databases">
        <title>Update maize B73 reference genome by single molecule sequencing technologies.</title>
        <authorList>
            <consortium name="Maize Genome Sequencing Project"/>
            <person name="Ware D."/>
        </authorList>
    </citation>
    <scope>NUCLEOTIDE SEQUENCE</scope>
    <source>
        <tissue evidence="1">Seedling</tissue>
    </source>
</reference>
<dbReference type="EMBL" id="CM000780">
    <property type="protein sequence ID" value="AQK49597.1"/>
    <property type="molecule type" value="Genomic_DNA"/>
</dbReference>
<name>K7TVN6_MAIZE</name>
<dbReference type="AlphaFoldDB" id="K7TVN6"/>
<accession>K7TVN6</accession>